<accession>A0A6H1ZI07</accession>
<proteinExistence type="predicted"/>
<evidence type="ECO:0000313" key="3">
    <source>
        <dbReference type="EMBL" id="QJA74611.1"/>
    </source>
</evidence>
<protein>
    <submittedName>
        <fullName evidence="2">Putative DNA binding, helix-turn-helix domain containing protein</fullName>
    </submittedName>
</protein>
<dbReference type="InterPro" id="IPR010982">
    <property type="entry name" value="Lambda_DNA-bd_dom_sf"/>
</dbReference>
<feature type="domain" description="HTH cro/C1-type" evidence="1">
    <location>
        <begin position="11"/>
        <end position="65"/>
    </location>
</feature>
<sequence>MDENIKGNQKLWALLKKRGMTQRAMAFKTGLPPAYVSRFINGTQIPTSKQEKLIADLLGVEVEEVFG</sequence>
<dbReference type="EMBL" id="MT144022">
    <property type="protein sequence ID" value="QJA46830.1"/>
    <property type="molecule type" value="Genomic_DNA"/>
</dbReference>
<evidence type="ECO:0000313" key="2">
    <source>
        <dbReference type="EMBL" id="QJA46830.1"/>
    </source>
</evidence>
<dbReference type="SUPFAM" id="SSF47413">
    <property type="entry name" value="lambda repressor-like DNA-binding domains"/>
    <property type="match status" value="1"/>
</dbReference>
<organism evidence="2">
    <name type="scientific">viral metagenome</name>
    <dbReference type="NCBI Taxonomy" id="1070528"/>
    <lineage>
        <taxon>unclassified sequences</taxon>
        <taxon>metagenomes</taxon>
        <taxon>organismal metagenomes</taxon>
    </lineage>
</organism>
<dbReference type="EMBL" id="MT142109">
    <property type="protein sequence ID" value="QJA74611.1"/>
    <property type="molecule type" value="Genomic_DNA"/>
</dbReference>
<evidence type="ECO:0000259" key="1">
    <source>
        <dbReference type="PROSITE" id="PS50943"/>
    </source>
</evidence>
<dbReference type="PROSITE" id="PS50943">
    <property type="entry name" value="HTH_CROC1"/>
    <property type="match status" value="1"/>
</dbReference>
<dbReference type="EMBL" id="MT142591">
    <property type="protein sequence ID" value="QJA85720.1"/>
    <property type="molecule type" value="Genomic_DNA"/>
</dbReference>
<gene>
    <name evidence="3" type="ORF">MM415A01959_0010</name>
    <name evidence="4" type="ORF">MM415B02182_0011</name>
    <name evidence="2" type="ORF">TM448A00527_0036</name>
    <name evidence="5" type="ORF">TM448B00869_0007</name>
</gene>
<evidence type="ECO:0000313" key="5">
    <source>
        <dbReference type="EMBL" id="QJH96881.1"/>
    </source>
</evidence>
<reference evidence="2" key="1">
    <citation type="submission" date="2020-03" db="EMBL/GenBank/DDBJ databases">
        <title>The deep terrestrial virosphere.</title>
        <authorList>
            <person name="Holmfeldt K."/>
            <person name="Nilsson E."/>
            <person name="Simone D."/>
            <person name="Lopez-Fernandez M."/>
            <person name="Wu X."/>
            <person name="de Brujin I."/>
            <person name="Lundin D."/>
            <person name="Andersson A."/>
            <person name="Bertilsson S."/>
            <person name="Dopson M."/>
        </authorList>
    </citation>
    <scope>NUCLEOTIDE SEQUENCE</scope>
    <source>
        <strain evidence="3">MM415A01959</strain>
        <strain evidence="4">MM415B02182</strain>
        <strain evidence="2">TM448A00527</strain>
        <strain evidence="5">TM448B00869</strain>
    </source>
</reference>
<name>A0A6H1ZI07_9ZZZZ</name>
<dbReference type="InterPro" id="IPR001387">
    <property type="entry name" value="Cro/C1-type_HTH"/>
</dbReference>
<dbReference type="CDD" id="cd00093">
    <property type="entry name" value="HTH_XRE"/>
    <property type="match status" value="1"/>
</dbReference>
<evidence type="ECO:0000313" key="4">
    <source>
        <dbReference type="EMBL" id="QJA85720.1"/>
    </source>
</evidence>
<dbReference type="Pfam" id="PF01381">
    <property type="entry name" value="HTH_3"/>
    <property type="match status" value="1"/>
</dbReference>
<dbReference type="EMBL" id="MT144666">
    <property type="protein sequence ID" value="QJH96881.1"/>
    <property type="molecule type" value="Genomic_DNA"/>
</dbReference>
<dbReference type="SMART" id="SM00530">
    <property type="entry name" value="HTH_XRE"/>
    <property type="match status" value="1"/>
</dbReference>
<dbReference type="GO" id="GO:0003677">
    <property type="term" value="F:DNA binding"/>
    <property type="evidence" value="ECO:0007669"/>
    <property type="project" value="InterPro"/>
</dbReference>
<dbReference type="AlphaFoldDB" id="A0A6H1ZI07"/>
<dbReference type="Gene3D" id="1.10.260.40">
    <property type="entry name" value="lambda repressor-like DNA-binding domains"/>
    <property type="match status" value="1"/>
</dbReference>